<organism evidence="5 6">
    <name type="scientific">Dictyobacter formicarum</name>
    <dbReference type="NCBI Taxonomy" id="2778368"/>
    <lineage>
        <taxon>Bacteria</taxon>
        <taxon>Bacillati</taxon>
        <taxon>Chloroflexota</taxon>
        <taxon>Ktedonobacteria</taxon>
        <taxon>Ktedonobacterales</taxon>
        <taxon>Dictyobacteraceae</taxon>
        <taxon>Dictyobacter</taxon>
    </lineage>
</organism>
<dbReference type="EMBL" id="BNJJ01000005">
    <property type="protein sequence ID" value="GHO84022.1"/>
    <property type="molecule type" value="Genomic_DNA"/>
</dbReference>
<dbReference type="Gene3D" id="1.10.10.10">
    <property type="entry name" value="Winged helix-like DNA-binding domain superfamily/Winged helix DNA-binding domain"/>
    <property type="match status" value="1"/>
</dbReference>
<gene>
    <name evidence="5" type="ORF">KSZ_20280</name>
</gene>
<dbReference type="Proteomes" id="UP000635565">
    <property type="component" value="Unassembled WGS sequence"/>
</dbReference>
<sequence>MFDEELSDNDYSALSEFRYAIRRFIHFSEEAARAAGLEPQQHQLLLAVKGLSLRGSPTIRDIAERLQLRHHSTVELLDRMAEHGLIERTRDTADQRRVLITLTSAGEDILKKLSLLHRTELRSSGPALVEALNALIGESDRTLAEKPISKPS</sequence>
<evidence type="ECO:0000259" key="4">
    <source>
        <dbReference type="PROSITE" id="PS50995"/>
    </source>
</evidence>
<dbReference type="InterPro" id="IPR023187">
    <property type="entry name" value="Tscrpt_reg_MarR-type_CS"/>
</dbReference>
<proteinExistence type="predicted"/>
<dbReference type="PANTHER" id="PTHR33164">
    <property type="entry name" value="TRANSCRIPTIONAL REGULATOR, MARR FAMILY"/>
    <property type="match status" value="1"/>
</dbReference>
<keyword evidence="3" id="KW-0804">Transcription</keyword>
<name>A0ABQ3VDM7_9CHLR</name>
<evidence type="ECO:0000256" key="2">
    <source>
        <dbReference type="ARBA" id="ARBA00023125"/>
    </source>
</evidence>
<comment type="caution">
    <text evidence="5">The sequence shown here is derived from an EMBL/GenBank/DDBJ whole genome shotgun (WGS) entry which is preliminary data.</text>
</comment>
<dbReference type="PANTHER" id="PTHR33164:SF43">
    <property type="entry name" value="HTH-TYPE TRANSCRIPTIONAL REPRESSOR YETL"/>
    <property type="match status" value="1"/>
</dbReference>
<dbReference type="Pfam" id="PF12802">
    <property type="entry name" value="MarR_2"/>
    <property type="match status" value="1"/>
</dbReference>
<dbReference type="PROSITE" id="PS01117">
    <property type="entry name" value="HTH_MARR_1"/>
    <property type="match status" value="1"/>
</dbReference>
<dbReference type="RefSeq" id="WP_201361672.1">
    <property type="nucleotide sequence ID" value="NZ_BNJJ01000005.1"/>
</dbReference>
<dbReference type="InterPro" id="IPR000835">
    <property type="entry name" value="HTH_MarR-typ"/>
</dbReference>
<dbReference type="InterPro" id="IPR039422">
    <property type="entry name" value="MarR/SlyA-like"/>
</dbReference>
<evidence type="ECO:0000256" key="3">
    <source>
        <dbReference type="ARBA" id="ARBA00023163"/>
    </source>
</evidence>
<keyword evidence="1" id="KW-0805">Transcription regulation</keyword>
<dbReference type="PROSITE" id="PS50995">
    <property type="entry name" value="HTH_MARR_2"/>
    <property type="match status" value="1"/>
</dbReference>
<dbReference type="InterPro" id="IPR036388">
    <property type="entry name" value="WH-like_DNA-bd_sf"/>
</dbReference>
<feature type="domain" description="HTH marR-type" evidence="4">
    <location>
        <begin position="7"/>
        <end position="141"/>
    </location>
</feature>
<keyword evidence="2" id="KW-0238">DNA-binding</keyword>
<protein>
    <submittedName>
        <fullName evidence="5">MarR family transcriptional regulator</fullName>
    </submittedName>
</protein>
<evidence type="ECO:0000313" key="5">
    <source>
        <dbReference type="EMBL" id="GHO84022.1"/>
    </source>
</evidence>
<dbReference type="InterPro" id="IPR036390">
    <property type="entry name" value="WH_DNA-bd_sf"/>
</dbReference>
<dbReference type="SMART" id="SM00347">
    <property type="entry name" value="HTH_MARR"/>
    <property type="match status" value="1"/>
</dbReference>
<evidence type="ECO:0000256" key="1">
    <source>
        <dbReference type="ARBA" id="ARBA00023015"/>
    </source>
</evidence>
<reference evidence="5 6" key="1">
    <citation type="journal article" date="2021" name="Int. J. Syst. Evol. Microbiol.">
        <title>Reticulibacter mediterranei gen. nov., sp. nov., within the new family Reticulibacteraceae fam. nov., and Ktedonospora formicarum gen. nov., sp. nov., Ktedonobacter robiniae sp. nov., Dictyobacter formicarum sp. nov. and Dictyobacter arantiisoli sp. nov., belonging to the class Ktedonobacteria.</title>
        <authorList>
            <person name="Yabe S."/>
            <person name="Zheng Y."/>
            <person name="Wang C.M."/>
            <person name="Sakai Y."/>
            <person name="Abe K."/>
            <person name="Yokota A."/>
            <person name="Donadio S."/>
            <person name="Cavaletti L."/>
            <person name="Monciardini P."/>
        </authorList>
    </citation>
    <scope>NUCLEOTIDE SEQUENCE [LARGE SCALE GENOMIC DNA]</scope>
    <source>
        <strain evidence="5 6">SOSP1-9</strain>
    </source>
</reference>
<accession>A0ABQ3VDM7</accession>
<keyword evidence="6" id="KW-1185">Reference proteome</keyword>
<dbReference type="SUPFAM" id="SSF46785">
    <property type="entry name" value="Winged helix' DNA-binding domain"/>
    <property type="match status" value="1"/>
</dbReference>
<evidence type="ECO:0000313" key="6">
    <source>
        <dbReference type="Proteomes" id="UP000635565"/>
    </source>
</evidence>